<dbReference type="AlphaFoldDB" id="A0A1E7Z0P6"/>
<gene>
    <name evidence="1" type="ORF">BAE30_02220</name>
</gene>
<dbReference type="Proteomes" id="UP000175707">
    <property type="component" value="Unassembled WGS sequence"/>
</dbReference>
<comment type="caution">
    <text evidence="1">The sequence shown here is derived from an EMBL/GenBank/DDBJ whole genome shotgun (WGS) entry which is preliminary data.</text>
</comment>
<reference evidence="1 2" key="1">
    <citation type="submission" date="2016-06" db="EMBL/GenBank/DDBJ databases">
        <title>Gene turnover analysis identifies the evolutionary adaptation of the extremophile Acidithiobacillus caldus.</title>
        <authorList>
            <person name="Zhang X."/>
        </authorList>
    </citation>
    <scope>NUCLEOTIDE SEQUENCE [LARGE SCALE GENOMIC DNA]</scope>
    <source>
        <strain evidence="1 2">S1</strain>
    </source>
</reference>
<evidence type="ECO:0000313" key="1">
    <source>
        <dbReference type="EMBL" id="OFC62357.1"/>
    </source>
</evidence>
<name>A0A1E7Z0P6_9PROT</name>
<dbReference type="EMBL" id="LZYH01000254">
    <property type="protein sequence ID" value="OFC62357.1"/>
    <property type="molecule type" value="Genomic_DNA"/>
</dbReference>
<organism evidence="1 2">
    <name type="scientific">Acidithiobacillus caldus</name>
    <dbReference type="NCBI Taxonomy" id="33059"/>
    <lineage>
        <taxon>Bacteria</taxon>
        <taxon>Pseudomonadati</taxon>
        <taxon>Pseudomonadota</taxon>
        <taxon>Acidithiobacillia</taxon>
        <taxon>Acidithiobacillales</taxon>
        <taxon>Acidithiobacillaceae</taxon>
        <taxon>Acidithiobacillus</taxon>
    </lineage>
</organism>
<protein>
    <submittedName>
        <fullName evidence="1">Uncharacterized protein</fullName>
    </submittedName>
</protein>
<accession>A0A1E7Z0P6</accession>
<sequence>MYGEIGGHVYRVFSCKAWIDRPGDAELLQSVTDRLREACADAAPITDLRDGKRAVQESLSDLWYPLRQMAAGWYVIGRKQQKRRSHTIRRYQGIVFAGVFCSSWSSFEDLTVPNPRRQITISKTRNPGRPGYKNQDFYTFSTPVFSKSAGPESDRRVQVTFTCHRSNADIAIAQFRYFFLVARPKFHNGTQVGWAWRLNMLVQMPEPEKEQEYQVNQTVIIRPTWRAKPDGQIVAMDVFLANGEHREYCLPQGSVKRWGMAIGEYQRGISNKAYTRWMRWRDGLYHQWAKEILSEHADFIIEIQSEEDLKGLLARHRKMVQTSHLIEILHQRAQKEGRRIFM</sequence>
<evidence type="ECO:0000313" key="2">
    <source>
        <dbReference type="Proteomes" id="UP000175707"/>
    </source>
</evidence>
<proteinExistence type="predicted"/>